<dbReference type="PANTHER" id="PTHR34977">
    <property type="entry name" value="UPF0337 PROTEIN YJBJ"/>
    <property type="match status" value="1"/>
</dbReference>
<evidence type="ECO:0000313" key="3">
    <source>
        <dbReference type="EMBL" id="MDQ1151987.1"/>
    </source>
</evidence>
<comment type="similarity">
    <text evidence="1">Belongs to the UPF0337 (CsbD) family.</text>
</comment>
<dbReference type="Pfam" id="PF05532">
    <property type="entry name" value="CsbD"/>
    <property type="match status" value="1"/>
</dbReference>
<dbReference type="PANTHER" id="PTHR34977:SF1">
    <property type="entry name" value="UPF0337 PROTEIN YJBJ"/>
    <property type="match status" value="1"/>
</dbReference>
<dbReference type="InterPro" id="IPR050423">
    <property type="entry name" value="UPF0337_stress_rsp"/>
</dbReference>
<dbReference type="InterPro" id="IPR036629">
    <property type="entry name" value="YjbJ_sf"/>
</dbReference>
<dbReference type="Gene3D" id="1.10.1470.10">
    <property type="entry name" value="YjbJ"/>
    <property type="match status" value="1"/>
</dbReference>
<dbReference type="SUPFAM" id="SSF69047">
    <property type="entry name" value="Hypothetical protein YjbJ"/>
    <property type="match status" value="1"/>
</dbReference>
<reference evidence="3 4" key="1">
    <citation type="submission" date="2023-07" db="EMBL/GenBank/DDBJ databases">
        <title>Functional and genomic diversity of the sorghum phyllosphere microbiome.</title>
        <authorList>
            <person name="Shade A."/>
        </authorList>
    </citation>
    <scope>NUCLEOTIDE SEQUENCE [LARGE SCALE GENOMIC DNA]</scope>
    <source>
        <strain evidence="3 4">SORGH_AS_0892</strain>
    </source>
</reference>
<evidence type="ECO:0000259" key="2">
    <source>
        <dbReference type="Pfam" id="PF05532"/>
    </source>
</evidence>
<accession>A0ABU0UAT2</accession>
<dbReference type="InterPro" id="IPR008462">
    <property type="entry name" value="CsbD"/>
</dbReference>
<evidence type="ECO:0000256" key="1">
    <source>
        <dbReference type="ARBA" id="ARBA00009129"/>
    </source>
</evidence>
<dbReference type="Proteomes" id="UP001244640">
    <property type="component" value="Unassembled WGS sequence"/>
</dbReference>
<comment type="caution">
    <text evidence="3">The sequence shown here is derived from an EMBL/GenBank/DDBJ whole genome shotgun (WGS) entry which is preliminary data.</text>
</comment>
<name>A0ABU0UAT2_9SPHI</name>
<proteinExistence type="inferred from homology"/>
<evidence type="ECO:0000313" key="4">
    <source>
        <dbReference type="Proteomes" id="UP001244640"/>
    </source>
</evidence>
<sequence length="76" mass="8884">MINAVLLITNERRIIMSDLTWKGRWNEIKGKVKQQYADLTDDDLMYAEGKEDELLGKLQKKTGKTQDEVNTWLNDL</sequence>
<feature type="domain" description="CsbD-like" evidence="2">
    <location>
        <begin position="22"/>
        <end position="70"/>
    </location>
</feature>
<protein>
    <submittedName>
        <fullName evidence="3">Uncharacterized protein YjbJ (UPF0337 family)</fullName>
    </submittedName>
</protein>
<dbReference type="EMBL" id="JAUTBA010000001">
    <property type="protein sequence ID" value="MDQ1151987.1"/>
    <property type="molecule type" value="Genomic_DNA"/>
</dbReference>
<keyword evidence="4" id="KW-1185">Reference proteome</keyword>
<organism evidence="3 4">
    <name type="scientific">Sphingobacterium zeae</name>
    <dbReference type="NCBI Taxonomy" id="1776859"/>
    <lineage>
        <taxon>Bacteria</taxon>
        <taxon>Pseudomonadati</taxon>
        <taxon>Bacteroidota</taxon>
        <taxon>Sphingobacteriia</taxon>
        <taxon>Sphingobacteriales</taxon>
        <taxon>Sphingobacteriaceae</taxon>
        <taxon>Sphingobacterium</taxon>
    </lineage>
</organism>
<gene>
    <name evidence="3" type="ORF">QE382_003971</name>
</gene>